<accession>A0A016BMD7</accession>
<keyword evidence="2" id="KW-0328">Glycosyltransferase</keyword>
<protein>
    <submittedName>
        <fullName evidence="2">Glycosyltransferase, GG-Bacteroidales peptide system family protein</fullName>
        <ecNumber evidence="2">2.4.1.-</ecNumber>
    </submittedName>
</protein>
<evidence type="ECO:0000259" key="1">
    <source>
        <dbReference type="Pfam" id="PF13439"/>
    </source>
</evidence>
<feature type="domain" description="Glycosyltransferase subfamily 4-like N-terminal" evidence="1">
    <location>
        <begin position="17"/>
        <end position="207"/>
    </location>
</feature>
<dbReference type="InterPro" id="IPR026419">
    <property type="entry name" value="Glyco_rSAM_CFB"/>
</dbReference>
<dbReference type="RefSeq" id="WP_032571955.1">
    <property type="nucleotide sequence ID" value="NZ_JGDM01000201.1"/>
</dbReference>
<comment type="caution">
    <text evidence="2">The sequence shown here is derived from an EMBL/GenBank/DDBJ whole genome shotgun (WGS) entry which is preliminary data.</text>
</comment>
<dbReference type="EMBL" id="JGDM01000201">
    <property type="protein sequence ID" value="EXZ41686.1"/>
    <property type="molecule type" value="Genomic_DNA"/>
</dbReference>
<dbReference type="GO" id="GO:0016757">
    <property type="term" value="F:glycosyltransferase activity"/>
    <property type="evidence" value="ECO:0007669"/>
    <property type="project" value="UniProtKB-KW"/>
</dbReference>
<dbReference type="CDD" id="cd03801">
    <property type="entry name" value="GT4_PimA-like"/>
    <property type="match status" value="1"/>
</dbReference>
<dbReference type="Gene3D" id="3.40.50.2000">
    <property type="entry name" value="Glycogen Phosphorylase B"/>
    <property type="match status" value="2"/>
</dbReference>
<dbReference type="Pfam" id="PF13439">
    <property type="entry name" value="Glyco_transf_4"/>
    <property type="match status" value="1"/>
</dbReference>
<dbReference type="PATRIC" id="fig|1339280.3.peg.4927"/>
<organism evidence="2 3">
    <name type="scientific">Bacteroides fragilis str. 2-F-2 #4</name>
    <dbReference type="NCBI Taxonomy" id="1339280"/>
    <lineage>
        <taxon>Bacteria</taxon>
        <taxon>Pseudomonadati</taxon>
        <taxon>Bacteroidota</taxon>
        <taxon>Bacteroidia</taxon>
        <taxon>Bacteroidales</taxon>
        <taxon>Bacteroidaceae</taxon>
        <taxon>Bacteroides</taxon>
    </lineage>
</organism>
<evidence type="ECO:0000313" key="3">
    <source>
        <dbReference type="Proteomes" id="UP000022272"/>
    </source>
</evidence>
<dbReference type="Proteomes" id="UP000022272">
    <property type="component" value="Unassembled WGS sequence"/>
</dbReference>
<dbReference type="PANTHER" id="PTHR45947:SF3">
    <property type="entry name" value="SULFOQUINOVOSYL TRANSFERASE SQD2"/>
    <property type="match status" value="1"/>
</dbReference>
<dbReference type="NCBIfam" id="TIGR04157">
    <property type="entry name" value="glyco_rSAM_CFB"/>
    <property type="match status" value="1"/>
</dbReference>
<dbReference type="SUPFAM" id="SSF53756">
    <property type="entry name" value="UDP-Glycosyltransferase/glycogen phosphorylase"/>
    <property type="match status" value="1"/>
</dbReference>
<reference evidence="2 3" key="1">
    <citation type="submission" date="2014-02" db="EMBL/GenBank/DDBJ databases">
        <authorList>
            <person name="Sears C."/>
            <person name="Carroll K."/>
            <person name="Sack B.R."/>
            <person name="Qadri F."/>
            <person name="Myers L.L."/>
            <person name="Chung G.-T."/>
            <person name="Escheverria P."/>
            <person name="Fraser C.M."/>
            <person name="Sadzewicz L."/>
            <person name="Shefchek K.A."/>
            <person name="Tallon L."/>
            <person name="Das S.P."/>
            <person name="Daugherty S."/>
            <person name="Mongodin E.F."/>
        </authorList>
    </citation>
    <scope>NUCLEOTIDE SEQUENCE [LARGE SCALE GENOMIC DNA]</scope>
    <source>
        <strain evidence="2 3">2-F-2 #4</strain>
    </source>
</reference>
<evidence type="ECO:0000313" key="2">
    <source>
        <dbReference type="EMBL" id="EXZ41686.1"/>
    </source>
</evidence>
<name>A0A016BMD7_BACFG</name>
<keyword evidence="2" id="KW-0808">Transferase</keyword>
<proteinExistence type="predicted"/>
<dbReference type="AlphaFoldDB" id="A0A016BMD7"/>
<dbReference type="PANTHER" id="PTHR45947">
    <property type="entry name" value="SULFOQUINOVOSYL TRANSFERASE SQD2"/>
    <property type="match status" value="1"/>
</dbReference>
<dbReference type="Pfam" id="PF13692">
    <property type="entry name" value="Glyco_trans_1_4"/>
    <property type="match status" value="1"/>
</dbReference>
<dbReference type="InterPro" id="IPR028098">
    <property type="entry name" value="Glyco_trans_4-like_N"/>
</dbReference>
<dbReference type="InterPro" id="IPR050194">
    <property type="entry name" value="Glycosyltransferase_grp1"/>
</dbReference>
<gene>
    <name evidence="2" type="ORF">M076_5202</name>
</gene>
<dbReference type="EC" id="2.4.1.-" evidence="2"/>
<sequence>MKHIYLIMNSSRGVQYGIGTYIRQMTKCLEEVEAIALTIVELESAEKEVTVTFDATGKIRYLRIPEIPSLKYKWEFERYYRNAAYLISLHVDVEQSNIFHLNHLQHLSLGEYLKHRHPTCHTVITIHYLDWCFQLNGNVRRFHSILKKTEDEKFSKIEQYVLSDYIHDKRYLTTVDRLICLAMFTRELLHKDYDVPYGKMTLIYNGLKDEAVSLSMDARRKLKTSLWFTEESRIILFVGRLDSVKGVDVLIHAFKRVLKEVPEAHLIVVGDGSYNRYMKACSGIRNKVTFTGKVDKDELYAFYRIADVGVMPSFHEQCSYVGIEMLMHGLPVIGTDTTGLKEMVEDLYCLPLVETEDDISIPMGLLVSWLVELLRKGERDHRSREKYEKHYSLDQMKNRVLNLYNDFDMDRDHLS</sequence>